<dbReference type="OrthoDB" id="6631169at2759"/>
<keyword evidence="2" id="KW-1185">Reference proteome</keyword>
<reference evidence="1 2" key="1">
    <citation type="submission" date="2019-08" db="EMBL/GenBank/DDBJ databases">
        <title>Whole genome of Aphis craccivora.</title>
        <authorList>
            <person name="Voronova N.V."/>
            <person name="Shulinski R.S."/>
            <person name="Bandarenka Y.V."/>
            <person name="Zhorov D.G."/>
            <person name="Warner D."/>
        </authorList>
    </citation>
    <scope>NUCLEOTIDE SEQUENCE [LARGE SCALE GENOMIC DNA]</scope>
    <source>
        <strain evidence="1">180601</strain>
        <tissue evidence="1">Whole Body</tissue>
    </source>
</reference>
<protein>
    <recommendedName>
        <fullName evidence="3">Transposable element P transposase</fullName>
    </recommendedName>
</protein>
<accession>A0A6G0Z6G9</accession>
<dbReference type="Proteomes" id="UP000478052">
    <property type="component" value="Unassembled WGS sequence"/>
</dbReference>
<dbReference type="AlphaFoldDB" id="A0A6G0Z6G9"/>
<sequence>MCDRNPQVLENLETANKLFKNATKICHKTKNITTPPCFVGISEKLEIVSSSINKDYFLMTNKLTQDAIENLFSIMRQKMGMYGFKNK</sequence>
<comment type="caution">
    <text evidence="1">The sequence shown here is derived from an EMBL/GenBank/DDBJ whole genome shotgun (WGS) entry which is preliminary data.</text>
</comment>
<evidence type="ECO:0008006" key="3">
    <source>
        <dbReference type="Google" id="ProtNLM"/>
    </source>
</evidence>
<dbReference type="EMBL" id="VUJU01001267">
    <property type="protein sequence ID" value="KAF0766085.1"/>
    <property type="molecule type" value="Genomic_DNA"/>
</dbReference>
<evidence type="ECO:0000313" key="1">
    <source>
        <dbReference type="EMBL" id="KAF0766085.1"/>
    </source>
</evidence>
<gene>
    <name evidence="1" type="ORF">FWK35_00001976</name>
</gene>
<proteinExistence type="predicted"/>
<organism evidence="1 2">
    <name type="scientific">Aphis craccivora</name>
    <name type="common">Cowpea aphid</name>
    <dbReference type="NCBI Taxonomy" id="307492"/>
    <lineage>
        <taxon>Eukaryota</taxon>
        <taxon>Metazoa</taxon>
        <taxon>Ecdysozoa</taxon>
        <taxon>Arthropoda</taxon>
        <taxon>Hexapoda</taxon>
        <taxon>Insecta</taxon>
        <taxon>Pterygota</taxon>
        <taxon>Neoptera</taxon>
        <taxon>Paraneoptera</taxon>
        <taxon>Hemiptera</taxon>
        <taxon>Sternorrhyncha</taxon>
        <taxon>Aphidomorpha</taxon>
        <taxon>Aphidoidea</taxon>
        <taxon>Aphididae</taxon>
        <taxon>Aphidini</taxon>
        <taxon>Aphis</taxon>
        <taxon>Aphis</taxon>
    </lineage>
</organism>
<name>A0A6G0Z6G9_APHCR</name>
<evidence type="ECO:0000313" key="2">
    <source>
        <dbReference type="Proteomes" id="UP000478052"/>
    </source>
</evidence>